<dbReference type="AlphaFoldDB" id="B7PLR6"/>
<dbReference type="EMBL" id="DS742205">
    <property type="protein sequence ID" value="EEC07538.1"/>
    <property type="molecule type" value="Genomic_DNA"/>
</dbReference>
<dbReference type="EMBL" id="ABJB010043224">
    <property type="status" value="NOT_ANNOTATED_CDS"/>
    <property type="molecule type" value="Genomic_DNA"/>
</dbReference>
<dbReference type="InParanoid" id="B7PLR6"/>
<dbReference type="Proteomes" id="UP000001555">
    <property type="component" value="Unassembled WGS sequence"/>
</dbReference>
<evidence type="ECO:0000256" key="1">
    <source>
        <dbReference type="SAM" id="MobiDB-lite"/>
    </source>
</evidence>
<evidence type="ECO:0000313" key="3">
    <source>
        <dbReference type="EnsemblMetazoa" id="ISCW005271-PA"/>
    </source>
</evidence>
<keyword evidence="4" id="KW-1185">Reference proteome</keyword>
<dbReference type="EnsemblMetazoa" id="ISCW005271-RA">
    <property type="protein sequence ID" value="ISCW005271-PA"/>
    <property type="gene ID" value="ISCW005271"/>
</dbReference>
<feature type="compositionally biased region" description="Basic and acidic residues" evidence="1">
    <location>
        <begin position="61"/>
        <end position="72"/>
    </location>
</feature>
<sequence>MVVILGPVGGRKVLVDGEPPQNTEAGVREAVLFPLAVRVRTGLQGRPGRRHGRGIALPNLESREGYRRRGGEPGRVGAQGKPGDRRER</sequence>
<dbReference type="VEuPathDB" id="VectorBase:ISCI005271"/>
<dbReference type="HOGENOM" id="CLU_2471548_0_0_1"/>
<dbReference type="PaxDb" id="6945-B7PLR6"/>
<gene>
    <name evidence="2" type="ORF">IscW_ISCW005271</name>
</gene>
<accession>B7PLR6</accession>
<dbReference type="VEuPathDB" id="VectorBase:ISCW005271"/>
<protein>
    <submittedName>
        <fullName evidence="2 3">Uncharacterized protein</fullName>
    </submittedName>
</protein>
<proteinExistence type="predicted"/>
<reference evidence="2 4" key="1">
    <citation type="submission" date="2008-03" db="EMBL/GenBank/DDBJ databases">
        <title>Annotation of Ixodes scapularis.</title>
        <authorList>
            <consortium name="Ixodes scapularis Genome Project Consortium"/>
            <person name="Caler E."/>
            <person name="Hannick L.I."/>
            <person name="Bidwell S."/>
            <person name="Joardar V."/>
            <person name="Thiagarajan M."/>
            <person name="Amedeo P."/>
            <person name="Galinsky K.J."/>
            <person name="Schobel S."/>
            <person name="Inman J."/>
            <person name="Hostetler J."/>
            <person name="Miller J."/>
            <person name="Hammond M."/>
            <person name="Megy K."/>
            <person name="Lawson D."/>
            <person name="Kodira C."/>
            <person name="Sutton G."/>
            <person name="Meyer J."/>
            <person name="Hill C.A."/>
            <person name="Birren B."/>
            <person name="Nene V."/>
            <person name="Collins F."/>
            <person name="Alarcon-Chaidez F."/>
            <person name="Wikel S."/>
            <person name="Strausberg R."/>
        </authorList>
    </citation>
    <scope>NUCLEOTIDE SEQUENCE [LARGE SCALE GENOMIC DNA]</scope>
    <source>
        <strain evidence="4">Wikel</strain>
        <strain evidence="2">Wikel colony</strain>
    </source>
</reference>
<evidence type="ECO:0000313" key="2">
    <source>
        <dbReference type="EMBL" id="EEC07538.1"/>
    </source>
</evidence>
<feature type="region of interest" description="Disordered" evidence="1">
    <location>
        <begin position="43"/>
        <end position="88"/>
    </location>
</feature>
<evidence type="ECO:0000313" key="4">
    <source>
        <dbReference type="Proteomes" id="UP000001555"/>
    </source>
</evidence>
<reference evidence="3" key="2">
    <citation type="submission" date="2020-05" db="UniProtKB">
        <authorList>
            <consortium name="EnsemblMetazoa"/>
        </authorList>
    </citation>
    <scope>IDENTIFICATION</scope>
    <source>
        <strain evidence="3">wikel</strain>
    </source>
</reference>
<organism>
    <name type="scientific">Ixodes scapularis</name>
    <name type="common">Black-legged tick</name>
    <name type="synonym">Deer tick</name>
    <dbReference type="NCBI Taxonomy" id="6945"/>
    <lineage>
        <taxon>Eukaryota</taxon>
        <taxon>Metazoa</taxon>
        <taxon>Ecdysozoa</taxon>
        <taxon>Arthropoda</taxon>
        <taxon>Chelicerata</taxon>
        <taxon>Arachnida</taxon>
        <taxon>Acari</taxon>
        <taxon>Parasitiformes</taxon>
        <taxon>Ixodida</taxon>
        <taxon>Ixodoidea</taxon>
        <taxon>Ixodidae</taxon>
        <taxon>Ixodinae</taxon>
        <taxon>Ixodes</taxon>
    </lineage>
</organism>
<name>B7PLR6_IXOSC</name>